<comment type="caution">
    <text evidence="3">The sequence shown here is derived from an EMBL/GenBank/DDBJ whole genome shotgun (WGS) entry which is preliminary data.</text>
</comment>
<gene>
    <name evidence="3" type="ORF">RFI_34946</name>
</gene>
<accession>X6LP29</accession>
<evidence type="ECO:0000313" key="4">
    <source>
        <dbReference type="Proteomes" id="UP000023152"/>
    </source>
</evidence>
<organism evidence="3 4">
    <name type="scientific">Reticulomyxa filosa</name>
    <dbReference type="NCBI Taxonomy" id="46433"/>
    <lineage>
        <taxon>Eukaryota</taxon>
        <taxon>Sar</taxon>
        <taxon>Rhizaria</taxon>
        <taxon>Retaria</taxon>
        <taxon>Foraminifera</taxon>
        <taxon>Monothalamids</taxon>
        <taxon>Reticulomyxidae</taxon>
        <taxon>Reticulomyxa</taxon>
    </lineage>
</organism>
<dbReference type="PROSITE" id="PS50902">
    <property type="entry name" value="FLAVODOXIN_LIKE"/>
    <property type="match status" value="1"/>
</dbReference>
<dbReference type="PANTHER" id="PTHR12286:SF5">
    <property type="entry name" value="SACCHAROPINE DEHYDROGENASE-LIKE OXIDOREDUCTASE"/>
    <property type="match status" value="1"/>
</dbReference>
<feature type="non-terminal residue" evidence="3">
    <location>
        <position position="1"/>
    </location>
</feature>
<feature type="transmembrane region" description="Helical" evidence="1">
    <location>
        <begin position="137"/>
        <end position="154"/>
    </location>
</feature>
<dbReference type="EMBL" id="ASPP01035657">
    <property type="protein sequence ID" value="ETO02485.1"/>
    <property type="molecule type" value="Genomic_DNA"/>
</dbReference>
<dbReference type="OrthoDB" id="10268090at2759"/>
<feature type="domain" description="Flavodoxin-like" evidence="2">
    <location>
        <begin position="160"/>
        <end position="202"/>
    </location>
</feature>
<dbReference type="PANTHER" id="PTHR12286">
    <property type="entry name" value="SACCHAROPINE DEHYDROGENASE-LIKE OXIDOREDUCTASE"/>
    <property type="match status" value="1"/>
</dbReference>
<dbReference type="Gene3D" id="3.40.50.360">
    <property type="match status" value="1"/>
</dbReference>
<dbReference type="InterPro" id="IPR051276">
    <property type="entry name" value="Saccharopine_DH-like_oxidrdct"/>
</dbReference>
<dbReference type="GO" id="GO:0005886">
    <property type="term" value="C:plasma membrane"/>
    <property type="evidence" value="ECO:0007669"/>
    <property type="project" value="TreeGrafter"/>
</dbReference>
<dbReference type="GO" id="GO:0005811">
    <property type="term" value="C:lipid droplet"/>
    <property type="evidence" value="ECO:0007669"/>
    <property type="project" value="TreeGrafter"/>
</dbReference>
<dbReference type="InterPro" id="IPR029039">
    <property type="entry name" value="Flavoprotein-like_sf"/>
</dbReference>
<keyword evidence="4" id="KW-1185">Reference proteome</keyword>
<evidence type="ECO:0000256" key="1">
    <source>
        <dbReference type="SAM" id="Phobius"/>
    </source>
</evidence>
<dbReference type="GO" id="GO:0005739">
    <property type="term" value="C:mitochondrion"/>
    <property type="evidence" value="ECO:0007669"/>
    <property type="project" value="TreeGrafter"/>
</dbReference>
<keyword evidence="1" id="KW-1133">Transmembrane helix</keyword>
<dbReference type="GO" id="GO:0009247">
    <property type="term" value="P:glycolipid biosynthetic process"/>
    <property type="evidence" value="ECO:0007669"/>
    <property type="project" value="TreeGrafter"/>
</dbReference>
<dbReference type="GO" id="GO:0010181">
    <property type="term" value="F:FMN binding"/>
    <property type="evidence" value="ECO:0007669"/>
    <property type="project" value="InterPro"/>
</dbReference>
<dbReference type="AlphaFoldDB" id="X6LP29"/>
<proteinExistence type="predicted"/>
<protein>
    <submittedName>
        <fullName evidence="3">Saccharopine dehydrogenase b</fullName>
    </submittedName>
</protein>
<dbReference type="SUPFAM" id="SSF52218">
    <property type="entry name" value="Flavoproteins"/>
    <property type="match status" value="1"/>
</dbReference>
<keyword evidence="1" id="KW-0472">Membrane</keyword>
<evidence type="ECO:0000259" key="2">
    <source>
        <dbReference type="PROSITE" id="PS50902"/>
    </source>
</evidence>
<reference evidence="3 4" key="1">
    <citation type="journal article" date="2013" name="Curr. Biol.">
        <title>The Genome of the Foraminiferan Reticulomyxa filosa.</title>
        <authorList>
            <person name="Glockner G."/>
            <person name="Hulsmann N."/>
            <person name="Schleicher M."/>
            <person name="Noegel A.A."/>
            <person name="Eichinger L."/>
            <person name="Gallinger C."/>
            <person name="Pawlowski J."/>
            <person name="Sierra R."/>
            <person name="Euteneuer U."/>
            <person name="Pillet L."/>
            <person name="Moustafa A."/>
            <person name="Platzer M."/>
            <person name="Groth M."/>
            <person name="Szafranski K."/>
            <person name="Schliwa M."/>
        </authorList>
    </citation>
    <scope>NUCLEOTIDE SEQUENCE [LARGE SCALE GENOMIC DNA]</scope>
</reference>
<dbReference type="Proteomes" id="UP000023152">
    <property type="component" value="Unassembled WGS sequence"/>
</dbReference>
<name>X6LP29_RETFI</name>
<keyword evidence="1" id="KW-0812">Transmembrane</keyword>
<sequence>RQYNNDPLQIPKHTKCDLTVYCKIHGPDSGYHGTALICIESAICLLEEEHMIRAGNINQRQPPITGGVFTPSTVFSATSLIQRLHKSGIFIELIPYNKKDKPIRRKTLQKYITNEPSSLFVSRKRFKKKNGANIDNGFILGVWIVHLCTFLIKLKRKAKVLVLYYSTWGHIRQMAVEVATGLKESGLFVPMGNIFYFYLFIY</sequence>
<evidence type="ECO:0000313" key="3">
    <source>
        <dbReference type="EMBL" id="ETO02485.1"/>
    </source>
</evidence>
<dbReference type="InterPro" id="IPR008254">
    <property type="entry name" value="Flavodoxin/NO_synth"/>
</dbReference>